<keyword evidence="1" id="KW-1133">Transmembrane helix</keyword>
<feature type="transmembrane region" description="Helical" evidence="1">
    <location>
        <begin position="7"/>
        <end position="29"/>
    </location>
</feature>
<dbReference type="PANTHER" id="PTHR36698:SF2">
    <property type="entry name" value="MCE_MLAD DOMAIN-CONTAINING PROTEIN"/>
    <property type="match status" value="1"/>
</dbReference>
<dbReference type="InterPro" id="IPR003399">
    <property type="entry name" value="Mce/MlaD"/>
</dbReference>
<dbReference type="PANTHER" id="PTHR36698">
    <property type="entry name" value="BLL5892 PROTEIN"/>
    <property type="match status" value="1"/>
</dbReference>
<keyword evidence="1" id="KW-0812">Transmembrane</keyword>
<evidence type="ECO:0000313" key="3">
    <source>
        <dbReference type="EMBL" id="AIC09650.1"/>
    </source>
</evidence>
<dbReference type="HOGENOM" id="CLU_013850_1_2_6"/>
<accession>A0A060H2W4</accession>
<organism evidence="3 4">
    <name type="scientific">Xylella fastidiosa subsp. sandyi Ann-1</name>
    <dbReference type="NCBI Taxonomy" id="155920"/>
    <lineage>
        <taxon>Bacteria</taxon>
        <taxon>Pseudomonadati</taxon>
        <taxon>Pseudomonadota</taxon>
        <taxon>Gammaproteobacteria</taxon>
        <taxon>Lysobacterales</taxon>
        <taxon>Lysobacteraceae</taxon>
        <taxon>Xylella</taxon>
    </lineage>
</organism>
<protein>
    <submittedName>
        <fullName evidence="3">ABC transporter substrate-binding protein</fullName>
    </submittedName>
</protein>
<dbReference type="Pfam" id="PF02470">
    <property type="entry name" value="MlaD"/>
    <property type="match status" value="1"/>
</dbReference>
<sequence>METKANYVLIGSFTILTGLALLIFGLWAAKYSSDRTWQNYRVVFREAVTGLSVGSPVQYNGIAIGSITQLTLAPNDPRQVVAHIRVNSTTPVKKDTRAKLAITSLTGPSIIQLSGGTPESPSLTSIYKDDAPIIQTTPSALQNITDTANDIVERLYDVLSDKNVAAISTILQNMQKISGQVSDSDTGLEALLTSARDATRQLNTTLTTANGTVQQLDNNLVKQLPVILNKLEATLTKIDATASNANSILDNNQAAINSFANEGLSQFAPTMSELRNLIRDLRQISNKLEGNPKRYLLGRDAPKEFDPK</sequence>
<feature type="domain" description="Mce/MlaD" evidence="2">
    <location>
        <begin position="40"/>
        <end position="116"/>
    </location>
</feature>
<dbReference type="Proteomes" id="UP000027215">
    <property type="component" value="Chromosome"/>
</dbReference>
<dbReference type="EMBL" id="CP006696">
    <property type="protein sequence ID" value="AIC09650.1"/>
    <property type="molecule type" value="Genomic_DNA"/>
</dbReference>
<evidence type="ECO:0000256" key="1">
    <source>
        <dbReference type="SAM" id="Phobius"/>
    </source>
</evidence>
<keyword evidence="1" id="KW-0472">Membrane</keyword>
<dbReference type="Gene3D" id="1.10.287.950">
    <property type="entry name" value="Methyl-accepting chemotaxis protein"/>
    <property type="match status" value="1"/>
</dbReference>
<dbReference type="AlphaFoldDB" id="A0A060H2W4"/>
<dbReference type="KEGG" id="xfs:D934_03985"/>
<gene>
    <name evidence="3" type="ORF">D934_03985</name>
</gene>
<evidence type="ECO:0000313" key="4">
    <source>
        <dbReference type="Proteomes" id="UP000027215"/>
    </source>
</evidence>
<evidence type="ECO:0000259" key="2">
    <source>
        <dbReference type="Pfam" id="PF02470"/>
    </source>
</evidence>
<proteinExistence type="predicted"/>
<name>A0A060H2W4_XYLFS</name>
<dbReference type="PATRIC" id="fig|155920.8.peg.961"/>
<dbReference type="RefSeq" id="WP_004083985.1">
    <property type="nucleotide sequence ID" value="NZ_CP006696.1"/>
</dbReference>
<reference evidence="3 4" key="1">
    <citation type="submission" date="2013-08" db="EMBL/GenBank/DDBJ databases">
        <authorList>
            <person name="Stouthamer R."/>
            <person name="Nunney L."/>
        </authorList>
    </citation>
    <scope>NUCLEOTIDE SEQUENCE [LARGE SCALE GENOMIC DNA]</scope>
    <source>
        <strain evidence="4">ann-1</strain>
    </source>
</reference>